<gene>
    <name evidence="1" type="ORF">FTV88_0449</name>
</gene>
<dbReference type="KEGG" id="hcv:FTV88_0449"/>
<dbReference type="GO" id="GO:0032259">
    <property type="term" value="P:methylation"/>
    <property type="evidence" value="ECO:0007669"/>
    <property type="project" value="UniProtKB-KW"/>
</dbReference>
<dbReference type="EMBL" id="CP045875">
    <property type="protein sequence ID" value="QGG46628.1"/>
    <property type="molecule type" value="Genomic_DNA"/>
</dbReference>
<accession>A0A5Q2MWA6</accession>
<name>A0A5Q2MWA6_9FIRM</name>
<dbReference type="Proteomes" id="UP000366051">
    <property type="component" value="Chromosome"/>
</dbReference>
<proteinExistence type="predicted"/>
<evidence type="ECO:0000313" key="2">
    <source>
        <dbReference type="Proteomes" id="UP000366051"/>
    </source>
</evidence>
<sequence>MLTPLLEKIALYSPGLFRLQKRYYEEIVGREIVLGSITEKDTVLCIGGGPLPCTALEIAKRTGAIVHVIDSDLGAVYSARKFVHKLNLSNQVKIFCAQGQTIDTSSYSVVHVALQAKPHDLILKNIWRKAKEGTRVLLRCPDISSFKSLFEQEKNPYCSACTLIEQKSATLKGTVLLQKGRENLEKNVAVYRGSGYSREPVLVGTYR</sequence>
<keyword evidence="1" id="KW-0808">Transferase</keyword>
<keyword evidence="2" id="KW-1185">Reference proteome</keyword>
<evidence type="ECO:0000313" key="1">
    <source>
        <dbReference type="EMBL" id="QGG46628.1"/>
    </source>
</evidence>
<dbReference type="EC" id="2.1.1.-" evidence="1"/>
<dbReference type="SUPFAM" id="SSF53335">
    <property type="entry name" value="S-adenosyl-L-methionine-dependent methyltransferases"/>
    <property type="match status" value="1"/>
</dbReference>
<organism evidence="1 2">
    <name type="scientific">Heliorestis convoluta</name>
    <dbReference type="NCBI Taxonomy" id="356322"/>
    <lineage>
        <taxon>Bacteria</taxon>
        <taxon>Bacillati</taxon>
        <taxon>Bacillota</taxon>
        <taxon>Clostridia</taxon>
        <taxon>Eubacteriales</taxon>
        <taxon>Heliobacteriaceae</taxon>
        <taxon>Heliorestis</taxon>
    </lineage>
</organism>
<dbReference type="AlphaFoldDB" id="A0A5Q2MWA6"/>
<dbReference type="Gene3D" id="3.40.50.150">
    <property type="entry name" value="Vaccinia Virus protein VP39"/>
    <property type="match status" value="1"/>
</dbReference>
<dbReference type="InterPro" id="IPR029063">
    <property type="entry name" value="SAM-dependent_MTases_sf"/>
</dbReference>
<protein>
    <submittedName>
        <fullName evidence="1">Class I SAM-dependent methyltransferase, putative</fullName>
        <ecNumber evidence="1">2.1.1.-</ecNumber>
    </submittedName>
</protein>
<keyword evidence="1" id="KW-0489">Methyltransferase</keyword>
<dbReference type="GO" id="GO:0008168">
    <property type="term" value="F:methyltransferase activity"/>
    <property type="evidence" value="ECO:0007669"/>
    <property type="project" value="UniProtKB-KW"/>
</dbReference>
<reference evidence="2" key="1">
    <citation type="submission" date="2019-11" db="EMBL/GenBank/DDBJ databases">
        <title>Genome sequence of Heliorestis convoluta strain HH, an alkaliphilic and minimalistic phototrophic bacterium from a soda lake in Egypt.</title>
        <authorList>
            <person name="Dewey E.D."/>
            <person name="Stokes L.M."/>
            <person name="Burchell B.M."/>
            <person name="Shaffer K.N."/>
            <person name="Huntington A.M."/>
            <person name="Baker J.M."/>
            <person name="Nadendla S."/>
            <person name="Giglio M.G."/>
            <person name="Touchman J.W."/>
            <person name="Blankenship R.E."/>
            <person name="Madigan M.T."/>
            <person name="Sattley W.M."/>
        </authorList>
    </citation>
    <scope>NUCLEOTIDE SEQUENCE [LARGE SCALE GENOMIC DNA]</scope>
    <source>
        <strain evidence="2">HH</strain>
    </source>
</reference>